<dbReference type="EMBL" id="CACRSZ010000099">
    <property type="protein sequence ID" value="VYT54788.1"/>
    <property type="molecule type" value="Genomic_DNA"/>
</dbReference>
<evidence type="ECO:0000313" key="1">
    <source>
        <dbReference type="EMBL" id="VYT54788.1"/>
    </source>
</evidence>
<accession>A0A6N2XNI1</accession>
<organism evidence="1">
    <name type="scientific">Bacteroides faecis</name>
    <dbReference type="NCBI Taxonomy" id="674529"/>
    <lineage>
        <taxon>Bacteria</taxon>
        <taxon>Pseudomonadati</taxon>
        <taxon>Bacteroidota</taxon>
        <taxon>Bacteroidia</taxon>
        <taxon>Bacteroidales</taxon>
        <taxon>Bacteroidaceae</taxon>
        <taxon>Bacteroides</taxon>
    </lineage>
</organism>
<sequence length="45" mass="4941">MLNNQIIFGKYEGKTVMLSVILEGSNKGTKIALLKVIVSYVLNTV</sequence>
<name>A0A6N2XNI1_9BACE</name>
<protein>
    <submittedName>
        <fullName evidence="1">Uncharacterized protein</fullName>
    </submittedName>
</protein>
<gene>
    <name evidence="1" type="ORF">BFLFYP10_04853</name>
</gene>
<reference evidence="1" key="1">
    <citation type="submission" date="2019-11" db="EMBL/GenBank/DDBJ databases">
        <authorList>
            <person name="Feng L."/>
        </authorList>
    </citation>
    <scope>NUCLEOTIDE SEQUENCE</scope>
    <source>
        <strain evidence="1">BfaecisLFYP10</strain>
    </source>
</reference>
<dbReference type="AlphaFoldDB" id="A0A6N2XNI1"/>
<proteinExistence type="predicted"/>